<dbReference type="InterPro" id="IPR051504">
    <property type="entry name" value="Plant_metabolite_acyltrans"/>
</dbReference>
<dbReference type="Gramene" id="TraesCLE_scaffold_040412_01G000100.1">
    <property type="protein sequence ID" value="TraesCLE_scaffold_040412_01G000100.1"/>
    <property type="gene ID" value="TraesCLE_scaffold_040412_01G000100"/>
</dbReference>
<dbReference type="Gramene" id="TraesNOR6D03G03817390.1">
    <property type="protein sequence ID" value="TraesNOR6D03G03817390.1"/>
    <property type="gene ID" value="TraesNOR6D03G03817390"/>
</dbReference>
<dbReference type="Proteomes" id="UP000019116">
    <property type="component" value="Chromosome 6D"/>
</dbReference>
<dbReference type="SMR" id="A0A3B6QJC5"/>
<reference evidence="3" key="1">
    <citation type="submission" date="2018-08" db="EMBL/GenBank/DDBJ databases">
        <authorList>
            <person name="Rossello M."/>
        </authorList>
    </citation>
    <scope>NUCLEOTIDE SEQUENCE [LARGE SCALE GENOMIC DNA]</scope>
    <source>
        <strain evidence="3">cv. Chinese Spring</strain>
    </source>
</reference>
<dbReference type="Gene3D" id="3.30.559.10">
    <property type="entry name" value="Chloramphenicol acetyltransferase-like domain"/>
    <property type="match status" value="2"/>
</dbReference>
<sequence>MPPTVRTRNTFAVQLPAGVPLREPGESIPLSPFDAYWVALPPVRRVFLFGPPPGPGIPFAEVVRALACSLERVIPAFHPFAGVLTYSPESRAVSIVLQEGACSVAFVEAEADIKFERLVEEGTEHDEDALLQLVPDIKRDELPAPVMAVQVTEFVGGGVAVGVTVHHAVADGRGLWAFLEMWAAAAGVQGGGRVATSPIPTPLHDRRLVSFRGDEQLTRLFLLQVAPDLPIIRQQNPAAEQGSPLSRRTFTFAAPTVRLPKQRLTVAGTGGGKAPSTFASLAAHGWVSIARAKGFTDDALVFAFFLANCRAHMSPPVPGAYSGNCVAGCLVSLRGSELTGPSGHARAVQAIAEAVTEVKRDPLGDSTNWRSKFAAIPAGRAVILAGSPWFPAYGVDFGFGKPARVELASMNHDGEMVLVAGREAGSVQASVAITQDKMTAFRDMFVLDCTHAMAVTESH</sequence>
<dbReference type="Gramene" id="TraesLAC6D03G03727300.1">
    <property type="protein sequence ID" value="TraesLAC6D03G03727300.1"/>
    <property type="gene ID" value="TraesLAC6D03G03727300"/>
</dbReference>
<dbReference type="Gramene" id="TraesROB_scaffold_007646_01G000100.1">
    <property type="protein sequence ID" value="TraesROB_scaffold_007646_01G000100.1"/>
    <property type="gene ID" value="TraesROB_scaffold_007646_01G000100"/>
</dbReference>
<evidence type="ECO:0000313" key="3">
    <source>
        <dbReference type="EnsemblPlants" id="TraesCS6D02G323600.1"/>
    </source>
</evidence>
<dbReference type="Gramene" id="TraesWEE_scaffold_067684_01G000100.1">
    <property type="protein sequence ID" value="TraesWEE_scaffold_067684_01G000100.1"/>
    <property type="gene ID" value="TraesWEE_scaffold_067684_01G000100"/>
</dbReference>
<dbReference type="Gramene" id="TraesARI6D03G03741150.1">
    <property type="protein sequence ID" value="TraesARI6D03G03741150.1"/>
    <property type="gene ID" value="TraesARI6D03G03741150"/>
</dbReference>
<dbReference type="PaxDb" id="4565-Traes_6DL_083C68788.1"/>
<evidence type="ECO:0000256" key="1">
    <source>
        <dbReference type="ARBA" id="ARBA00022679"/>
    </source>
</evidence>
<dbReference type="Gramene" id="TraesPARA_EIv1.0_2139140.1">
    <property type="protein sequence ID" value="TraesPARA_EIv1.0_2139140.1.CDS"/>
    <property type="gene ID" value="TraesPARA_EIv1.0_2139140"/>
</dbReference>
<dbReference type="Gramene" id="TraesLDM6D03G03780570.1">
    <property type="protein sequence ID" value="TraesLDM6D03G03780570.1"/>
    <property type="gene ID" value="TraesLDM6D03G03780570"/>
</dbReference>
<reference evidence="3" key="2">
    <citation type="submission" date="2018-10" db="UniProtKB">
        <authorList>
            <consortium name="EnsemblPlants"/>
        </authorList>
    </citation>
    <scope>IDENTIFICATION</scope>
</reference>
<evidence type="ECO:0000313" key="4">
    <source>
        <dbReference type="Proteomes" id="UP000019116"/>
    </source>
</evidence>
<dbReference type="Gramene" id="TraesMAC6D03G03774920.1">
    <property type="protein sequence ID" value="TraesMAC6D03G03774920.1"/>
    <property type="gene ID" value="TraesMAC6D03G03774920"/>
</dbReference>
<dbReference type="KEGG" id="taes:123141947"/>
<organism evidence="3">
    <name type="scientific">Triticum aestivum</name>
    <name type="common">Wheat</name>
    <dbReference type="NCBI Taxonomy" id="4565"/>
    <lineage>
        <taxon>Eukaryota</taxon>
        <taxon>Viridiplantae</taxon>
        <taxon>Streptophyta</taxon>
        <taxon>Embryophyta</taxon>
        <taxon>Tracheophyta</taxon>
        <taxon>Spermatophyta</taxon>
        <taxon>Magnoliopsida</taxon>
        <taxon>Liliopsida</taxon>
        <taxon>Poales</taxon>
        <taxon>Poaceae</taxon>
        <taxon>BOP clade</taxon>
        <taxon>Pooideae</taxon>
        <taxon>Triticodae</taxon>
        <taxon>Triticeae</taxon>
        <taxon>Triticinae</taxon>
        <taxon>Triticum</taxon>
    </lineage>
</organism>
<keyword evidence="4" id="KW-1185">Reference proteome</keyword>
<name>A0A3B6QJC5_WHEAT</name>
<dbReference type="Gramene" id="TraesCS6D02G323600.1">
    <property type="protein sequence ID" value="TraesCS6D02G323600.1"/>
    <property type="gene ID" value="TraesCS6D02G323600"/>
</dbReference>
<dbReference type="Pfam" id="PF02458">
    <property type="entry name" value="Transferase"/>
    <property type="match status" value="1"/>
</dbReference>
<dbReference type="Gramene" id="TraesKAR6D01G0324440.1">
    <property type="protein sequence ID" value="cds.TraesKAR6D01G0324440.1"/>
    <property type="gene ID" value="TraesKAR6D01G0324440"/>
</dbReference>
<keyword evidence="1" id="KW-0808">Transferase</keyword>
<accession>A0A3B6QJC5</accession>
<dbReference type="AlphaFoldDB" id="A0A3B6QJC5"/>
<dbReference type="OrthoDB" id="683650at2759"/>
<evidence type="ECO:0000256" key="2">
    <source>
        <dbReference type="ARBA" id="ARBA00023315"/>
    </source>
</evidence>
<dbReference type="PANTHER" id="PTHR31625">
    <property type="match status" value="1"/>
</dbReference>
<proteinExistence type="predicted"/>
<dbReference type="GeneID" id="123141947"/>
<dbReference type="Gramene" id="TraesSYM6D03G03724510.1">
    <property type="protein sequence ID" value="TraesSYM6D03G03724510.1"/>
    <property type="gene ID" value="TraesSYM6D03G03724510"/>
</dbReference>
<keyword evidence="2" id="KW-0012">Acyltransferase</keyword>
<protein>
    <submittedName>
        <fullName evidence="3">Uncharacterized protein</fullName>
    </submittedName>
</protein>
<dbReference type="Gramene" id="TraesCS6D03G0755700.1">
    <property type="protein sequence ID" value="TraesCS6D03G0755700.1.CDS"/>
    <property type="gene ID" value="TraesCS6D03G0755700"/>
</dbReference>
<dbReference type="GO" id="GO:0016747">
    <property type="term" value="F:acyltransferase activity, transferring groups other than amino-acyl groups"/>
    <property type="evidence" value="ECO:0007669"/>
    <property type="project" value="UniProtKB-ARBA"/>
</dbReference>
<dbReference type="RefSeq" id="XP_044416934.1">
    <property type="nucleotide sequence ID" value="XM_044560999.1"/>
</dbReference>
<dbReference type="Gramene" id="TraesJAG6D03G03759500.1">
    <property type="protein sequence ID" value="TraesJAG6D03G03759500.1"/>
    <property type="gene ID" value="TraesJAG6D03G03759500"/>
</dbReference>
<dbReference type="Gramene" id="TraesJUL6D03G03811100.2">
    <property type="protein sequence ID" value="TraesJUL6D03G03811100.2"/>
    <property type="gene ID" value="TraesJUL6D03G03811100"/>
</dbReference>
<gene>
    <name evidence="3" type="primary">LOC123141947</name>
</gene>
<dbReference type="EnsemblPlants" id="TraesCS6D02G323600.1">
    <property type="protein sequence ID" value="TraesCS6D02G323600.1"/>
    <property type="gene ID" value="TraesCS6D02G323600"/>
</dbReference>
<dbReference type="InterPro" id="IPR023213">
    <property type="entry name" value="CAT-like_dom_sf"/>
</dbReference>
<dbReference type="Gramene" id="TraesCAD_scaffold_010562_01G000100.1">
    <property type="protein sequence ID" value="TraesCAD_scaffold_010562_01G000100.1"/>
    <property type="gene ID" value="TraesCAD_scaffold_010562_01G000100"/>
</dbReference>